<dbReference type="GO" id="GO:0008410">
    <property type="term" value="F:CoA-transferase activity"/>
    <property type="evidence" value="ECO:0007669"/>
    <property type="project" value="TreeGrafter"/>
</dbReference>
<dbReference type="InterPro" id="IPR023606">
    <property type="entry name" value="CoA-Trfase_III_dom_1_sf"/>
</dbReference>
<dbReference type="InterPro" id="IPR044855">
    <property type="entry name" value="CoA-Trfase_III_dom3_sf"/>
</dbReference>
<dbReference type="Proteomes" id="UP000431401">
    <property type="component" value="Unassembled WGS sequence"/>
</dbReference>
<dbReference type="PANTHER" id="PTHR48207:SF3">
    <property type="entry name" value="SUCCINATE--HYDROXYMETHYLGLUTARATE COA-TRANSFERASE"/>
    <property type="match status" value="1"/>
</dbReference>
<dbReference type="RefSeq" id="WP_153348814.1">
    <property type="nucleotide sequence ID" value="NZ_WEGI01000021.1"/>
</dbReference>
<evidence type="ECO:0000256" key="1">
    <source>
        <dbReference type="ARBA" id="ARBA00022679"/>
    </source>
</evidence>
<sequence length="409" mass="42988">MGPLSGLTVVDLTRALSGPYATLLLGGLGATVIKIEEPGSGDVARGNVPYLGRDGVHRLPQHDDDLSIPFLERCRGKLGITLNLKHPEAISVFDDLIRDADIVVENFSAGTADRLGIGYRHAREVNPRLVYTSISGFGGDAPGDSGKAYDVTIQALSGLTLASGSEGDDPVRVGLPLGDMVAPLFAVMGTVAAVVKARETGLGQHVDVSMLGALTSMVAVEPWGGYAATGMSPRTGNFLNRLAPFGIFAAADGQVTICAANDRFFTRLPAAMGMPELLADPRFATRAPRAAHADEIHAIVASWTAGLTVAEICERLAAADIPVSEVRTPEEAVRDPRVRARGETVPLAHPDHGVAEQLHGSGLPIVFSDTPAGFDGPAPHLGQHNDRVYGGLLGYPPERIARMREQGLL</sequence>
<dbReference type="EC" id="2.8.3.19" evidence="2"/>
<dbReference type="Gene3D" id="3.30.1540.10">
    <property type="entry name" value="formyl-coa transferase, domain 3"/>
    <property type="match status" value="1"/>
</dbReference>
<keyword evidence="1 2" id="KW-0808">Transferase</keyword>
<name>A0A7K0E0H6_9NOCA</name>
<dbReference type="OrthoDB" id="9797653at2"/>
<comment type="caution">
    <text evidence="2">The sequence shown here is derived from an EMBL/GenBank/DDBJ whole genome shotgun (WGS) entry which is preliminary data.</text>
</comment>
<proteinExistence type="predicted"/>
<dbReference type="Pfam" id="PF02515">
    <property type="entry name" value="CoA_transf_3"/>
    <property type="match status" value="1"/>
</dbReference>
<dbReference type="InterPro" id="IPR050483">
    <property type="entry name" value="CoA-transferase_III_domain"/>
</dbReference>
<keyword evidence="3" id="KW-1185">Reference proteome</keyword>
<dbReference type="SUPFAM" id="SSF89796">
    <property type="entry name" value="CoA-transferase family III (CaiB/BaiF)"/>
    <property type="match status" value="1"/>
</dbReference>
<organism evidence="2 3">
    <name type="scientific">Nocardia aurantia</name>
    <dbReference type="NCBI Taxonomy" id="2585199"/>
    <lineage>
        <taxon>Bacteria</taxon>
        <taxon>Bacillati</taxon>
        <taxon>Actinomycetota</taxon>
        <taxon>Actinomycetes</taxon>
        <taxon>Mycobacteriales</taxon>
        <taxon>Nocardiaceae</taxon>
        <taxon>Nocardia</taxon>
    </lineage>
</organism>
<accession>A0A7K0E0H6</accession>
<dbReference type="PANTHER" id="PTHR48207">
    <property type="entry name" value="SUCCINATE--HYDROXYMETHYLGLUTARATE COA-TRANSFERASE"/>
    <property type="match status" value="1"/>
</dbReference>
<protein>
    <submittedName>
        <fullName evidence="2">Acetyl-CoA:oxalate CoA-transferase</fullName>
        <ecNumber evidence="2">2.8.3.19</ecNumber>
    </submittedName>
</protein>
<dbReference type="AlphaFoldDB" id="A0A7K0E0H6"/>
<reference evidence="2 3" key="1">
    <citation type="submission" date="2019-10" db="EMBL/GenBank/DDBJ databases">
        <title>Nocardia macrotermitis sp. nov. and Nocardia aurantia sp. nov., isolated from the gut of fungus growing-termite Macrotermes natalensis.</title>
        <authorList>
            <person name="Benndorf R."/>
            <person name="Schwitalla J."/>
            <person name="Martin K."/>
            <person name="De Beer W."/>
            <person name="Kaster A.-K."/>
            <person name="Vollmers J."/>
            <person name="Poulsen M."/>
            <person name="Beemelmanns C."/>
        </authorList>
    </citation>
    <scope>NUCLEOTIDE SEQUENCE [LARGE SCALE GENOMIC DNA]</scope>
    <source>
        <strain evidence="2 3">RB56</strain>
    </source>
</reference>
<dbReference type="Gene3D" id="3.40.50.10540">
    <property type="entry name" value="Crotonobetainyl-coa:carnitine coa-transferase, domain 1"/>
    <property type="match status" value="1"/>
</dbReference>
<gene>
    <name evidence="2" type="primary">yfdE_4</name>
    <name evidence="2" type="ORF">NRB56_71850</name>
</gene>
<dbReference type="EMBL" id="WEGI01000021">
    <property type="protein sequence ID" value="MQY31576.1"/>
    <property type="molecule type" value="Genomic_DNA"/>
</dbReference>
<evidence type="ECO:0000313" key="3">
    <source>
        <dbReference type="Proteomes" id="UP000431401"/>
    </source>
</evidence>
<evidence type="ECO:0000313" key="2">
    <source>
        <dbReference type="EMBL" id="MQY31576.1"/>
    </source>
</evidence>
<dbReference type="InterPro" id="IPR003673">
    <property type="entry name" value="CoA-Trfase_fam_III"/>
</dbReference>